<dbReference type="Pfam" id="PF25963">
    <property type="entry name" value="Beta-barrel_AAEA"/>
    <property type="match status" value="1"/>
</dbReference>
<evidence type="ECO:0000256" key="2">
    <source>
        <dbReference type="ARBA" id="ARBA00022692"/>
    </source>
</evidence>
<dbReference type="PANTHER" id="PTHR30367:SF12">
    <property type="entry name" value="P-HYDROXYBENZOIC ACID EFFLUX PUMP SUBUNIT AAEA"/>
    <property type="match status" value="1"/>
</dbReference>
<keyword evidence="8" id="KW-1185">Reference proteome</keyword>
<organism evidence="7 8">
    <name type="scientific">Marinibacterium profundimaris</name>
    <dbReference type="NCBI Taxonomy" id="1679460"/>
    <lineage>
        <taxon>Bacteria</taxon>
        <taxon>Pseudomonadati</taxon>
        <taxon>Pseudomonadota</taxon>
        <taxon>Alphaproteobacteria</taxon>
        <taxon>Rhodobacterales</taxon>
        <taxon>Paracoccaceae</taxon>
        <taxon>Marinibacterium</taxon>
    </lineage>
</organism>
<accession>A0A225NH24</accession>
<evidence type="ECO:0000313" key="7">
    <source>
        <dbReference type="EMBL" id="OWU69968.1"/>
    </source>
</evidence>
<evidence type="ECO:0000259" key="5">
    <source>
        <dbReference type="Pfam" id="PF25917"/>
    </source>
</evidence>
<gene>
    <name evidence="7" type="ORF">ATO3_21035</name>
</gene>
<dbReference type="PANTHER" id="PTHR30367">
    <property type="entry name" value="P-HYDROXYBENZOIC ACID EFFLUX PUMP SUBUNIT AAEA-RELATED"/>
    <property type="match status" value="1"/>
</dbReference>
<dbReference type="Proteomes" id="UP000215377">
    <property type="component" value="Unassembled WGS sequence"/>
</dbReference>
<dbReference type="Gene3D" id="2.40.50.100">
    <property type="match status" value="1"/>
</dbReference>
<sequence length="296" mass="32114">MTTWITRNGGRVALTAAMLACAGVLGQSFWDYYMNAPWTRDGRVSADSVRIAPQVSGTIESVDVADNDFVHKGDLLYRISPESFELAVERARTTLDSERESMEFKASVADRASRLKDAGTISAESIEEALHDAAAARADVRGAEVALEMAQLDLERTEVRAPVDGYVTNLRLRPGDYAVAGSPSITVIDEDSFGVTGYFRETQFERIHVGDTVRIKLMGTPDTITGHVESLGHGIADDNGATDAYGLPAVDPVLDWVRLAQRIPVRIEMDRIPDRAFLAAGMTASLTIGDTPDPAR</sequence>
<evidence type="ECO:0000256" key="4">
    <source>
        <dbReference type="ARBA" id="ARBA00023136"/>
    </source>
</evidence>
<dbReference type="RefSeq" id="WP_088651895.1">
    <property type="nucleotide sequence ID" value="NZ_AQQR01000013.1"/>
</dbReference>
<dbReference type="SUPFAM" id="SSF111369">
    <property type="entry name" value="HlyD-like secretion proteins"/>
    <property type="match status" value="1"/>
</dbReference>
<dbReference type="InterPro" id="IPR006143">
    <property type="entry name" value="RND_pump_MFP"/>
</dbReference>
<keyword evidence="2" id="KW-0812">Transmembrane</keyword>
<dbReference type="InterPro" id="IPR058634">
    <property type="entry name" value="AaeA-lik-b-barrel"/>
</dbReference>
<dbReference type="Pfam" id="PF25917">
    <property type="entry name" value="BSH_RND"/>
    <property type="match status" value="1"/>
</dbReference>
<evidence type="ECO:0000256" key="3">
    <source>
        <dbReference type="ARBA" id="ARBA00022989"/>
    </source>
</evidence>
<keyword evidence="3" id="KW-1133">Transmembrane helix</keyword>
<dbReference type="GO" id="GO:0016020">
    <property type="term" value="C:membrane"/>
    <property type="evidence" value="ECO:0007669"/>
    <property type="project" value="InterPro"/>
</dbReference>
<dbReference type="OrthoDB" id="9811754at2"/>
<dbReference type="InterPro" id="IPR050393">
    <property type="entry name" value="MFP_Efflux_Pump"/>
</dbReference>
<dbReference type="EMBL" id="AQQR01000013">
    <property type="protein sequence ID" value="OWU69968.1"/>
    <property type="molecule type" value="Genomic_DNA"/>
</dbReference>
<name>A0A225NH24_9RHOB</name>
<evidence type="ECO:0000313" key="8">
    <source>
        <dbReference type="Proteomes" id="UP000215377"/>
    </source>
</evidence>
<proteinExistence type="inferred from homology"/>
<dbReference type="GO" id="GO:0022857">
    <property type="term" value="F:transmembrane transporter activity"/>
    <property type="evidence" value="ECO:0007669"/>
    <property type="project" value="InterPro"/>
</dbReference>
<feature type="domain" description="Multidrug resistance protein MdtA-like barrel-sandwich hybrid" evidence="5">
    <location>
        <begin position="48"/>
        <end position="188"/>
    </location>
</feature>
<comment type="caution">
    <text evidence="7">The sequence shown here is derived from an EMBL/GenBank/DDBJ whole genome shotgun (WGS) entry which is preliminary data.</text>
</comment>
<dbReference type="Gene3D" id="2.40.30.170">
    <property type="match status" value="1"/>
</dbReference>
<dbReference type="InterPro" id="IPR058625">
    <property type="entry name" value="MdtA-like_BSH"/>
</dbReference>
<comment type="similarity">
    <text evidence="1">Belongs to the membrane fusion protein (MFP) (TC 8.A.1) family.</text>
</comment>
<evidence type="ECO:0000256" key="1">
    <source>
        <dbReference type="ARBA" id="ARBA00009477"/>
    </source>
</evidence>
<dbReference type="AlphaFoldDB" id="A0A225NH24"/>
<keyword evidence="4" id="KW-0472">Membrane</keyword>
<reference evidence="7 8" key="1">
    <citation type="submission" date="2013-04" db="EMBL/GenBank/DDBJ databases">
        <title>Oceanicola sp. 22II1-22F33 Genome Sequencing.</title>
        <authorList>
            <person name="Lai Q."/>
            <person name="Li G."/>
            <person name="Shao Z."/>
        </authorList>
    </citation>
    <scope>NUCLEOTIDE SEQUENCE [LARGE SCALE GENOMIC DNA]</scope>
    <source>
        <strain evidence="7 8">22II1-22F33</strain>
    </source>
</reference>
<feature type="domain" description="p-hydroxybenzoic acid efflux pump subunit AaeA-like beta-barrel" evidence="6">
    <location>
        <begin position="192"/>
        <end position="288"/>
    </location>
</feature>
<dbReference type="NCBIfam" id="TIGR01730">
    <property type="entry name" value="RND_mfp"/>
    <property type="match status" value="1"/>
</dbReference>
<protein>
    <submittedName>
        <fullName evidence="7">Membrane protein</fullName>
    </submittedName>
</protein>
<evidence type="ECO:0000259" key="6">
    <source>
        <dbReference type="Pfam" id="PF25963"/>
    </source>
</evidence>